<reference evidence="1 2" key="1">
    <citation type="journal article" date="2018" name="Front. Plant Sci.">
        <title>Red Clover (Trifolium pratense) and Zigzag Clover (T. medium) - A Picture of Genomic Similarities and Differences.</title>
        <authorList>
            <person name="Dluhosova J."/>
            <person name="Istvanek J."/>
            <person name="Nedelnik J."/>
            <person name="Repkova J."/>
        </authorList>
    </citation>
    <scope>NUCLEOTIDE SEQUENCE [LARGE SCALE GENOMIC DNA]</scope>
    <source>
        <strain evidence="2">cv. 10/8</strain>
        <tissue evidence="1">Leaf</tissue>
    </source>
</reference>
<keyword evidence="2" id="KW-1185">Reference proteome</keyword>
<comment type="caution">
    <text evidence="1">The sequence shown here is derived from an EMBL/GenBank/DDBJ whole genome shotgun (WGS) entry which is preliminary data.</text>
</comment>
<evidence type="ECO:0000313" key="2">
    <source>
        <dbReference type="Proteomes" id="UP000265520"/>
    </source>
</evidence>
<protein>
    <submittedName>
        <fullName evidence="1">Uncharacterized protein</fullName>
    </submittedName>
</protein>
<dbReference type="EMBL" id="LXQA011331956">
    <property type="protein sequence ID" value="MCI93547.1"/>
    <property type="molecule type" value="Genomic_DNA"/>
</dbReference>
<dbReference type="Proteomes" id="UP000265520">
    <property type="component" value="Unassembled WGS sequence"/>
</dbReference>
<evidence type="ECO:0000313" key="1">
    <source>
        <dbReference type="EMBL" id="MCI93547.1"/>
    </source>
</evidence>
<name>A0A392VZX1_9FABA</name>
<proteinExistence type="predicted"/>
<sequence>MPRVARRKGRRQEVVRLMARCAGFYGALRQVWYESEGCLCYWRVAPVTKTSSQD</sequence>
<accession>A0A392VZX1</accession>
<dbReference type="AlphaFoldDB" id="A0A392VZX1"/>
<organism evidence="1 2">
    <name type="scientific">Trifolium medium</name>
    <dbReference type="NCBI Taxonomy" id="97028"/>
    <lineage>
        <taxon>Eukaryota</taxon>
        <taxon>Viridiplantae</taxon>
        <taxon>Streptophyta</taxon>
        <taxon>Embryophyta</taxon>
        <taxon>Tracheophyta</taxon>
        <taxon>Spermatophyta</taxon>
        <taxon>Magnoliopsida</taxon>
        <taxon>eudicotyledons</taxon>
        <taxon>Gunneridae</taxon>
        <taxon>Pentapetalae</taxon>
        <taxon>rosids</taxon>
        <taxon>fabids</taxon>
        <taxon>Fabales</taxon>
        <taxon>Fabaceae</taxon>
        <taxon>Papilionoideae</taxon>
        <taxon>50 kb inversion clade</taxon>
        <taxon>NPAAA clade</taxon>
        <taxon>Hologalegina</taxon>
        <taxon>IRL clade</taxon>
        <taxon>Trifolieae</taxon>
        <taxon>Trifolium</taxon>
    </lineage>
</organism>
<feature type="non-terminal residue" evidence="1">
    <location>
        <position position="54"/>
    </location>
</feature>